<dbReference type="STRING" id="464.Lgor_3009"/>
<name>A0A377GNM4_9GAMM</name>
<organism evidence="2 4">
    <name type="scientific">Fluoribacter gormanii</name>
    <dbReference type="NCBI Taxonomy" id="464"/>
    <lineage>
        <taxon>Bacteria</taxon>
        <taxon>Pseudomonadati</taxon>
        <taxon>Pseudomonadota</taxon>
        <taxon>Gammaproteobacteria</taxon>
        <taxon>Legionellales</taxon>
        <taxon>Legionellaceae</taxon>
        <taxon>Fluoribacter</taxon>
    </lineage>
</organism>
<keyword evidence="3" id="KW-1185">Reference proteome</keyword>
<evidence type="ECO:0000313" key="4">
    <source>
        <dbReference type="Proteomes" id="UP000254374"/>
    </source>
</evidence>
<proteinExistence type="predicted"/>
<dbReference type="Proteomes" id="UP000186808">
    <property type="component" value="Unassembled WGS sequence"/>
</dbReference>
<dbReference type="EMBL" id="UGGV01000001">
    <property type="protein sequence ID" value="STO26389.1"/>
    <property type="molecule type" value="Genomic_DNA"/>
</dbReference>
<protein>
    <submittedName>
        <fullName evidence="2">Uncharacterized protein</fullName>
    </submittedName>
</protein>
<dbReference type="Proteomes" id="UP000254374">
    <property type="component" value="Unassembled WGS sequence"/>
</dbReference>
<evidence type="ECO:0000313" key="1">
    <source>
        <dbReference type="EMBL" id="SIR07240.1"/>
    </source>
</evidence>
<evidence type="ECO:0000313" key="2">
    <source>
        <dbReference type="EMBL" id="STO26389.1"/>
    </source>
</evidence>
<reference evidence="1 3" key="1">
    <citation type="submission" date="2017-01" db="EMBL/GenBank/DDBJ databases">
        <authorList>
            <person name="Varghese N."/>
            <person name="Submissions S."/>
        </authorList>
    </citation>
    <scope>NUCLEOTIDE SEQUENCE [LARGE SCALE GENOMIC DNA]</scope>
    <source>
        <strain evidence="1 3">ATCC 33342</strain>
    </source>
</reference>
<dbReference type="EMBL" id="FTNL01000006">
    <property type="protein sequence ID" value="SIR07240.1"/>
    <property type="molecule type" value="Genomic_DNA"/>
</dbReference>
<gene>
    <name evidence="2" type="ORF">NCTC11401_03246</name>
    <name evidence="1" type="ORF">SAMN05421777_10648</name>
</gene>
<evidence type="ECO:0000313" key="3">
    <source>
        <dbReference type="Proteomes" id="UP000186808"/>
    </source>
</evidence>
<sequence>MMFFNGSGLSLCLYPDAIARLAIVSSVNYSLDDKVIHNALIFIIRLLFLIEEHEFNQNVSSNKL</sequence>
<accession>A0A377GNM4</accession>
<dbReference type="AlphaFoldDB" id="A0A377GNM4"/>
<reference evidence="2 4" key="2">
    <citation type="submission" date="2018-06" db="EMBL/GenBank/DDBJ databases">
        <authorList>
            <consortium name="Pathogen Informatics"/>
            <person name="Doyle S."/>
        </authorList>
    </citation>
    <scope>NUCLEOTIDE SEQUENCE [LARGE SCALE GENOMIC DNA]</scope>
    <source>
        <strain evidence="2 4">NCTC11401</strain>
    </source>
</reference>